<gene>
    <name evidence="4" type="ORF">W97_02376</name>
</gene>
<evidence type="ECO:0000256" key="2">
    <source>
        <dbReference type="ARBA" id="ARBA00022801"/>
    </source>
</evidence>
<comment type="similarity">
    <text evidence="1">Belongs to the type-B carboxylesterase/lipase family.</text>
</comment>
<sequence length="382" mass="41606">MAAVCALALLDDTAKLTNNDYIGWTIGESNTPFYNGQYLADAEDIIVVTLNYRVNIFGFPGAPEGPKNIGLLDQRLAVEWVRHNIRAFGGDPNRIVIMGQSASAAAVDFWSYAYTQDPIVTGLISHSGNAFSFPTNSEELAARHWFNASATLGCGSIGDLMACMRSKPFPEILAAAAAVRPPAAASPARAQAAFQATVDNQLVFAPETYAHLSSSGKFARLPYLAGNTDNEAGYYRVTAFGQNVTLSNAAWNVFNLEAFTCPHTYEANNRAKYGVPTWLFRYFGDFDNLRLYPNSSAYHGSDLHMVFGGSEDVSGLPDSPAERETRALVMRAWATFVRNPREGLRTELGWPEYNREGTLLSLQFSSPAIYSVNASFAAIASL</sequence>
<dbReference type="GeneID" id="19899687"/>
<keyword evidence="2" id="KW-0378">Hydrolase</keyword>
<organism evidence="4 5">
    <name type="scientific">Coniosporium apollinis (strain CBS 100218)</name>
    <name type="common">Rock-inhabiting black yeast</name>
    <dbReference type="NCBI Taxonomy" id="1168221"/>
    <lineage>
        <taxon>Eukaryota</taxon>
        <taxon>Fungi</taxon>
        <taxon>Dikarya</taxon>
        <taxon>Ascomycota</taxon>
        <taxon>Pezizomycotina</taxon>
        <taxon>Dothideomycetes</taxon>
        <taxon>Dothideomycetes incertae sedis</taxon>
        <taxon>Coniosporium</taxon>
    </lineage>
</organism>
<dbReference type="SUPFAM" id="SSF53474">
    <property type="entry name" value="alpha/beta-Hydrolases"/>
    <property type="match status" value="1"/>
</dbReference>
<reference evidence="5" key="1">
    <citation type="submission" date="2012-06" db="EMBL/GenBank/DDBJ databases">
        <title>The genome sequence of Coniosporium apollinis CBS 100218.</title>
        <authorList>
            <consortium name="The Broad Institute Genome Sequencing Platform"/>
            <person name="Cuomo C."/>
            <person name="Gorbushina A."/>
            <person name="Noack S."/>
            <person name="Walker B."/>
            <person name="Young S.K."/>
            <person name="Zeng Q."/>
            <person name="Gargeya S."/>
            <person name="Fitzgerald M."/>
            <person name="Haas B."/>
            <person name="Abouelleil A."/>
            <person name="Alvarado L."/>
            <person name="Arachchi H.M."/>
            <person name="Berlin A.M."/>
            <person name="Chapman S.B."/>
            <person name="Goldberg J."/>
            <person name="Griggs A."/>
            <person name="Gujja S."/>
            <person name="Hansen M."/>
            <person name="Howarth C."/>
            <person name="Imamovic A."/>
            <person name="Larimer J."/>
            <person name="McCowan C."/>
            <person name="Montmayeur A."/>
            <person name="Murphy C."/>
            <person name="Neiman D."/>
            <person name="Pearson M."/>
            <person name="Priest M."/>
            <person name="Roberts A."/>
            <person name="Saif S."/>
            <person name="Shea T."/>
            <person name="Sisk P."/>
            <person name="Sykes S."/>
            <person name="Wortman J."/>
            <person name="Nusbaum C."/>
            <person name="Birren B."/>
        </authorList>
    </citation>
    <scope>NUCLEOTIDE SEQUENCE [LARGE SCALE GENOMIC DNA]</scope>
    <source>
        <strain evidence="5">CBS 100218</strain>
    </source>
</reference>
<dbReference type="AlphaFoldDB" id="R7YMX7"/>
<dbReference type="eggNOG" id="KOG4389">
    <property type="taxonomic scope" value="Eukaryota"/>
</dbReference>
<dbReference type="Pfam" id="PF00135">
    <property type="entry name" value="COesterase"/>
    <property type="match status" value="2"/>
</dbReference>
<dbReference type="OrthoDB" id="408631at2759"/>
<evidence type="ECO:0000313" key="5">
    <source>
        <dbReference type="Proteomes" id="UP000016924"/>
    </source>
</evidence>
<protein>
    <recommendedName>
        <fullName evidence="3">Carboxylesterase type B domain-containing protein</fullName>
    </recommendedName>
</protein>
<dbReference type="OMA" id="FRYMADW"/>
<dbReference type="InterPro" id="IPR029058">
    <property type="entry name" value="AB_hydrolase_fold"/>
</dbReference>
<feature type="domain" description="Carboxylesterase type B" evidence="3">
    <location>
        <begin position="245"/>
        <end position="363"/>
    </location>
</feature>
<evidence type="ECO:0000259" key="3">
    <source>
        <dbReference type="Pfam" id="PF00135"/>
    </source>
</evidence>
<evidence type="ECO:0000313" key="4">
    <source>
        <dbReference type="EMBL" id="EON63149.1"/>
    </source>
</evidence>
<dbReference type="Gene3D" id="3.40.50.1820">
    <property type="entry name" value="alpha/beta hydrolase"/>
    <property type="match status" value="2"/>
</dbReference>
<evidence type="ECO:0000256" key="1">
    <source>
        <dbReference type="ARBA" id="ARBA00005964"/>
    </source>
</evidence>
<dbReference type="PANTHER" id="PTHR43918">
    <property type="entry name" value="ACETYLCHOLINESTERASE"/>
    <property type="match status" value="1"/>
</dbReference>
<dbReference type="PANTHER" id="PTHR43918:SF4">
    <property type="entry name" value="CARBOXYLIC ESTER HYDROLASE"/>
    <property type="match status" value="1"/>
</dbReference>
<dbReference type="STRING" id="1168221.R7YMX7"/>
<dbReference type="HOGENOM" id="CLU_006586_15_2_1"/>
<dbReference type="Proteomes" id="UP000016924">
    <property type="component" value="Unassembled WGS sequence"/>
</dbReference>
<accession>R7YMX7</accession>
<proteinExistence type="inferred from homology"/>
<dbReference type="GO" id="GO:0052689">
    <property type="term" value="F:carboxylic ester hydrolase activity"/>
    <property type="evidence" value="ECO:0007669"/>
    <property type="project" value="TreeGrafter"/>
</dbReference>
<dbReference type="EMBL" id="JH767562">
    <property type="protein sequence ID" value="EON63149.1"/>
    <property type="molecule type" value="Genomic_DNA"/>
</dbReference>
<keyword evidence="5" id="KW-1185">Reference proteome</keyword>
<dbReference type="InterPro" id="IPR002018">
    <property type="entry name" value="CarbesteraseB"/>
</dbReference>
<feature type="domain" description="Carboxylesterase type B" evidence="3">
    <location>
        <begin position="25"/>
        <end position="243"/>
    </location>
</feature>
<dbReference type="InterPro" id="IPR050654">
    <property type="entry name" value="AChE-related_enzymes"/>
</dbReference>
<name>R7YMX7_CONA1</name>
<dbReference type="RefSeq" id="XP_007778466.1">
    <property type="nucleotide sequence ID" value="XM_007780276.1"/>
</dbReference>